<evidence type="ECO:0000256" key="1">
    <source>
        <dbReference type="SAM" id="SignalP"/>
    </source>
</evidence>
<dbReference type="AlphaFoldDB" id="A0AAR2LJ74"/>
<reference evidence="2" key="2">
    <citation type="submission" date="2025-08" db="UniProtKB">
        <authorList>
            <consortium name="Ensembl"/>
        </authorList>
    </citation>
    <scope>IDENTIFICATION</scope>
</reference>
<feature type="signal peptide" evidence="1">
    <location>
        <begin position="1"/>
        <end position="24"/>
    </location>
</feature>
<protein>
    <submittedName>
        <fullName evidence="2">Urotensin 2 domain containing</fullName>
    </submittedName>
</protein>
<reference evidence="2 3" key="1">
    <citation type="submission" date="2020-10" db="EMBL/GenBank/DDBJ databases">
        <title>Pygocentrus nattereri (red-bellied piranha) genome, fPygNat1, primary haplotype.</title>
        <authorList>
            <person name="Myers G."/>
            <person name="Meyer A."/>
            <person name="Karagic N."/>
            <person name="Pippel M."/>
            <person name="Winkler S."/>
            <person name="Tracey A."/>
            <person name="Wood J."/>
            <person name="Formenti G."/>
            <person name="Howe K."/>
            <person name="Fedrigo O."/>
            <person name="Jarvis E.D."/>
        </authorList>
    </citation>
    <scope>NUCLEOTIDE SEQUENCE [LARGE SCALE GENOMIC DNA]</scope>
</reference>
<dbReference type="Proteomes" id="UP001501920">
    <property type="component" value="Chromosome 15"/>
</dbReference>
<accession>A0AAR2LJ74</accession>
<name>A0AAR2LJ74_PYGNA</name>
<evidence type="ECO:0000313" key="2">
    <source>
        <dbReference type="Ensembl" id="ENSPNAP00000076605.1"/>
    </source>
</evidence>
<feature type="chain" id="PRO_5043871166" evidence="1">
    <location>
        <begin position="25"/>
        <end position="93"/>
    </location>
</feature>
<sequence>MDRIPSANLLTTLLTFLLLQGVLNVQTRSLVGNQVFQSKDDANIPNRIIALLLHNNIIPDQEDVIGMARHKYSSVLYSHNVLFIFIINSRHTQ</sequence>
<dbReference type="Ensembl" id="ENSPNAT00000053174.1">
    <property type="protein sequence ID" value="ENSPNAP00000076605.1"/>
    <property type="gene ID" value="ENSPNAG00000036495.1"/>
</dbReference>
<proteinExistence type="predicted"/>
<dbReference type="GeneTree" id="ENSGT00990000204968"/>
<organism evidence="2 3">
    <name type="scientific">Pygocentrus nattereri</name>
    <name type="common">Red-bellied piranha</name>
    <dbReference type="NCBI Taxonomy" id="42514"/>
    <lineage>
        <taxon>Eukaryota</taxon>
        <taxon>Metazoa</taxon>
        <taxon>Chordata</taxon>
        <taxon>Craniata</taxon>
        <taxon>Vertebrata</taxon>
        <taxon>Euteleostomi</taxon>
        <taxon>Actinopterygii</taxon>
        <taxon>Neopterygii</taxon>
        <taxon>Teleostei</taxon>
        <taxon>Ostariophysi</taxon>
        <taxon>Characiformes</taxon>
        <taxon>Characoidei</taxon>
        <taxon>Pygocentrus</taxon>
    </lineage>
</organism>
<reference evidence="2" key="3">
    <citation type="submission" date="2025-09" db="UniProtKB">
        <authorList>
            <consortium name="Ensembl"/>
        </authorList>
    </citation>
    <scope>IDENTIFICATION</scope>
</reference>
<keyword evidence="3" id="KW-1185">Reference proteome</keyword>
<evidence type="ECO:0000313" key="3">
    <source>
        <dbReference type="Proteomes" id="UP001501920"/>
    </source>
</evidence>
<keyword evidence="1" id="KW-0732">Signal</keyword>